<reference evidence="10 11" key="1">
    <citation type="submission" date="2013-11" db="EMBL/GenBank/DDBJ databases">
        <title>Complete genome sequence of Clostridum sp. M2/40.</title>
        <authorList>
            <person name="Wibberg D."/>
            <person name="Puehler A."/>
            <person name="Schlueter A."/>
        </authorList>
    </citation>
    <scope>NUCLEOTIDE SEQUENCE [LARGE SCALE GENOMIC DNA]</scope>
    <source>
        <strain evidence="11">M2/40</strain>
    </source>
</reference>
<keyword evidence="7" id="KW-0131">Cell cycle</keyword>
<dbReference type="UniPathway" id="UPA00219"/>
<dbReference type="GO" id="GO:0008963">
    <property type="term" value="F:phospho-N-acetylmuramoyl-pentapeptide-transferase activity"/>
    <property type="evidence" value="ECO:0007669"/>
    <property type="project" value="UniProtKB-UniRule"/>
</dbReference>
<dbReference type="GO" id="GO:0009252">
    <property type="term" value="P:peptidoglycan biosynthetic process"/>
    <property type="evidence" value="ECO:0007669"/>
    <property type="project" value="UniProtKB-UniRule"/>
</dbReference>
<dbReference type="STRING" id="1216932.CM240_1605"/>
<evidence type="ECO:0000256" key="3">
    <source>
        <dbReference type="ARBA" id="ARBA00022679"/>
    </source>
</evidence>
<gene>
    <name evidence="7 10" type="primary">mraY</name>
    <name evidence="10" type="ORF">CM240_1605</name>
</gene>
<keyword evidence="7" id="KW-0961">Cell wall biogenesis/degradation</keyword>
<feature type="transmembrane region" description="Helical" evidence="7">
    <location>
        <begin position="52"/>
        <end position="73"/>
    </location>
</feature>
<evidence type="ECO:0000256" key="5">
    <source>
        <dbReference type="ARBA" id="ARBA00022989"/>
    </source>
</evidence>
<keyword evidence="7" id="KW-1003">Cell membrane</keyword>
<keyword evidence="11" id="KW-1185">Reference proteome</keyword>
<evidence type="ECO:0000256" key="7">
    <source>
        <dbReference type="HAMAP-Rule" id="MF_00038"/>
    </source>
</evidence>
<dbReference type="CDD" id="cd06852">
    <property type="entry name" value="GT_MraY"/>
    <property type="match status" value="1"/>
</dbReference>
<dbReference type="HAMAP" id="MF_00038">
    <property type="entry name" value="MraY"/>
    <property type="match status" value="1"/>
</dbReference>
<keyword evidence="7 9" id="KW-0479">Metal-binding</keyword>
<dbReference type="EC" id="2.7.8.13" evidence="7 8"/>
<dbReference type="RefSeq" id="WP_044038114.1">
    <property type="nucleotide sequence ID" value="NZ_HG917868.1"/>
</dbReference>
<dbReference type="PATRIC" id="fig|1216932.3.peg.1598"/>
<dbReference type="GO" id="GO:0051992">
    <property type="term" value="F:UDP-N-acetylmuramoyl-L-alanyl-D-glutamyl-meso-2,6-diaminopimelyl-D-alanyl-D-alanine:undecaprenyl-phosphate transferase activity"/>
    <property type="evidence" value="ECO:0007669"/>
    <property type="project" value="RHEA"/>
</dbReference>
<organism evidence="10 11">
    <name type="scientific">Clostridium bornimense</name>
    <dbReference type="NCBI Taxonomy" id="1216932"/>
    <lineage>
        <taxon>Bacteria</taxon>
        <taxon>Bacillati</taxon>
        <taxon>Bacillota</taxon>
        <taxon>Clostridia</taxon>
        <taxon>Eubacteriales</taxon>
        <taxon>Clostridiaceae</taxon>
        <taxon>Clostridium</taxon>
    </lineage>
</organism>
<dbReference type="GO" id="GO:0051301">
    <property type="term" value="P:cell division"/>
    <property type="evidence" value="ECO:0007669"/>
    <property type="project" value="UniProtKB-KW"/>
</dbReference>
<dbReference type="PROSITE" id="PS01348">
    <property type="entry name" value="MRAY_2"/>
    <property type="match status" value="1"/>
</dbReference>
<evidence type="ECO:0000256" key="4">
    <source>
        <dbReference type="ARBA" id="ARBA00022692"/>
    </source>
</evidence>
<name>W6RWL8_9CLOT</name>
<feature type="binding site" evidence="9">
    <location>
        <position position="171"/>
    </location>
    <ligand>
        <name>Mg(2+)</name>
        <dbReference type="ChEBI" id="CHEBI:18420"/>
    </ligand>
</feature>
<keyword evidence="6 7" id="KW-0472">Membrane</keyword>
<comment type="pathway">
    <text evidence="7">Cell wall biogenesis; peptidoglycan biosynthesis.</text>
</comment>
<feature type="transmembrane region" description="Helical" evidence="7">
    <location>
        <begin position="148"/>
        <end position="166"/>
    </location>
</feature>
<dbReference type="Pfam" id="PF00953">
    <property type="entry name" value="Glycos_transf_4"/>
    <property type="match status" value="1"/>
</dbReference>
<evidence type="ECO:0000256" key="6">
    <source>
        <dbReference type="ARBA" id="ARBA00023136"/>
    </source>
</evidence>
<evidence type="ECO:0000256" key="2">
    <source>
        <dbReference type="ARBA" id="ARBA00005583"/>
    </source>
</evidence>
<dbReference type="GO" id="GO:0046872">
    <property type="term" value="F:metal ion binding"/>
    <property type="evidence" value="ECO:0007669"/>
    <property type="project" value="UniProtKB-KW"/>
</dbReference>
<protein>
    <recommendedName>
        <fullName evidence="7 8">Phospho-N-acetylmuramoyl-pentapeptide-transferase</fullName>
        <ecNumber evidence="7 8">2.7.8.13</ecNumber>
    </recommendedName>
    <alternativeName>
        <fullName evidence="7">UDP-MurNAc-pentapeptide phosphotransferase</fullName>
    </alternativeName>
</protein>
<dbReference type="EMBL" id="HG917868">
    <property type="protein sequence ID" value="CDM68763.1"/>
    <property type="molecule type" value="Genomic_DNA"/>
</dbReference>
<dbReference type="eggNOG" id="COG0472">
    <property type="taxonomic scope" value="Bacteria"/>
</dbReference>
<feature type="binding site" evidence="9">
    <location>
        <position position="231"/>
    </location>
    <ligand>
        <name>Mg(2+)</name>
        <dbReference type="ChEBI" id="CHEBI:18420"/>
    </ligand>
</feature>
<dbReference type="PANTHER" id="PTHR22926">
    <property type="entry name" value="PHOSPHO-N-ACETYLMURAMOYL-PENTAPEPTIDE-TRANSFERASE"/>
    <property type="match status" value="1"/>
</dbReference>
<proteinExistence type="inferred from homology"/>
<feature type="transmembrane region" description="Helical" evidence="7">
    <location>
        <begin position="178"/>
        <end position="197"/>
    </location>
</feature>
<keyword evidence="7 9" id="KW-0460">Magnesium</keyword>
<feature type="transmembrane region" description="Helical" evidence="7">
    <location>
        <begin position="252"/>
        <end position="275"/>
    </location>
</feature>
<dbReference type="KEGG" id="clt:CM240_1605"/>
<keyword evidence="7" id="KW-0133">Cell shape</keyword>
<dbReference type="OrthoDB" id="9805475at2"/>
<accession>W6RWL8</accession>
<feature type="transmembrane region" description="Helical" evidence="7">
    <location>
        <begin position="203"/>
        <end position="220"/>
    </location>
</feature>
<dbReference type="GO" id="GO:0008360">
    <property type="term" value="P:regulation of cell shape"/>
    <property type="evidence" value="ECO:0007669"/>
    <property type="project" value="UniProtKB-KW"/>
</dbReference>
<dbReference type="Pfam" id="PF10555">
    <property type="entry name" value="MraY_sig1"/>
    <property type="match status" value="1"/>
</dbReference>
<feature type="transmembrane region" description="Helical" evidence="7">
    <location>
        <begin position="6"/>
        <end position="31"/>
    </location>
</feature>
<evidence type="ECO:0000313" key="11">
    <source>
        <dbReference type="Proteomes" id="UP000019426"/>
    </source>
</evidence>
<keyword evidence="3 7" id="KW-0808">Transferase</keyword>
<dbReference type="InterPro" id="IPR018480">
    <property type="entry name" value="PNAcMuramoyl-5peptid_Trfase_CS"/>
</dbReference>
<comment type="cofactor">
    <cofactor evidence="7 9">
        <name>Mg(2+)</name>
        <dbReference type="ChEBI" id="CHEBI:18420"/>
    </cofactor>
</comment>
<feature type="transmembrane region" description="Helical" evidence="7">
    <location>
        <begin position="118"/>
        <end position="136"/>
    </location>
</feature>
<dbReference type="HOGENOM" id="CLU_023982_0_1_9"/>
<comment type="function">
    <text evidence="7">Catalyzes the initial step of the lipid cycle reactions in the biosynthesis of the cell wall peptidoglycan: transfers peptidoglycan precursor phospho-MurNAc-pentapeptide from UDP-MurNAc-pentapeptide onto the lipid carrier undecaprenyl phosphate, yielding undecaprenyl-pyrophosphoryl-MurNAc-pentapeptide, known as lipid I.</text>
</comment>
<feature type="transmembrane region" description="Helical" evidence="7">
    <location>
        <begin position="227"/>
        <end position="246"/>
    </location>
</feature>
<comment type="catalytic activity">
    <reaction evidence="7">
        <text>UDP-N-acetyl-alpha-D-muramoyl-L-alanyl-gamma-D-glutamyl-meso-2,6-diaminopimeloyl-D-alanyl-D-alanine + di-trans,octa-cis-undecaprenyl phosphate = di-trans,octa-cis-undecaprenyl diphospho-N-acetyl-alpha-D-muramoyl-L-alanyl-D-glutamyl-meso-2,6-diaminopimeloyl-D-alanyl-D-alanine + UMP</text>
        <dbReference type="Rhea" id="RHEA:28386"/>
        <dbReference type="ChEBI" id="CHEBI:57865"/>
        <dbReference type="ChEBI" id="CHEBI:60392"/>
        <dbReference type="ChEBI" id="CHEBI:61386"/>
        <dbReference type="ChEBI" id="CHEBI:61387"/>
        <dbReference type="EC" id="2.7.8.13"/>
    </reaction>
</comment>
<dbReference type="GO" id="GO:0071555">
    <property type="term" value="P:cell wall organization"/>
    <property type="evidence" value="ECO:0007669"/>
    <property type="project" value="UniProtKB-KW"/>
</dbReference>
<feature type="transmembrane region" description="Helical" evidence="7">
    <location>
        <begin position="302"/>
        <end position="323"/>
    </location>
</feature>
<evidence type="ECO:0000256" key="1">
    <source>
        <dbReference type="ARBA" id="ARBA00004141"/>
    </source>
</evidence>
<keyword evidence="5 7" id="KW-1133">Transmembrane helix</keyword>
<evidence type="ECO:0000256" key="9">
    <source>
        <dbReference type="PIRSR" id="PIRSR600715-1"/>
    </source>
</evidence>
<dbReference type="PANTHER" id="PTHR22926:SF5">
    <property type="entry name" value="PHOSPHO-N-ACETYLMURAMOYL-PENTAPEPTIDE-TRANSFERASE HOMOLOG"/>
    <property type="match status" value="1"/>
</dbReference>
<dbReference type="Proteomes" id="UP000019426">
    <property type="component" value="Chromosome M2/40_rep1"/>
</dbReference>
<dbReference type="InterPro" id="IPR003524">
    <property type="entry name" value="PNAcMuramoyl-5peptid_Trfase"/>
</dbReference>
<evidence type="ECO:0000256" key="8">
    <source>
        <dbReference type="NCBIfam" id="TIGR00445"/>
    </source>
</evidence>
<comment type="similarity">
    <text evidence="2 7">Belongs to the glycosyltransferase 4 family. MraY subfamily.</text>
</comment>
<evidence type="ECO:0000313" key="10">
    <source>
        <dbReference type="EMBL" id="CDM68763.1"/>
    </source>
</evidence>
<sequence>MDINFYLTLLFDILLALMITLIICPRMIPILHKFKFGQPIREEGPKSHQKKAGTPTMGGVTFMISILIVMVLNFKLLKIDGMIPVFALFGFGIIGLLDDSIKIIKKQNEGLRPMEKMVLLLVVSTFLSVLGAKVIGTDLKFPFVENTIDFGFIPYVLLMVFYYAAVTNAVNLTDGLDGLATSVTLMVMTFFAVAAFMFGKLNIVIFAGITIGALLGFLKNNAYPAKIFMGDTGSLALGGVVGATAMVLKMPIFVVIVGGIYVFEALSVIIQVTYYKKTKKRFFKMAPVHHHFEALGWKETKVVTVFTVATFVLCILGIFALYFTF</sequence>
<dbReference type="AlphaFoldDB" id="W6RWL8"/>
<dbReference type="GO" id="GO:0005886">
    <property type="term" value="C:plasma membrane"/>
    <property type="evidence" value="ECO:0007669"/>
    <property type="project" value="UniProtKB-SubCell"/>
</dbReference>
<dbReference type="NCBIfam" id="TIGR00445">
    <property type="entry name" value="mraY"/>
    <property type="match status" value="1"/>
</dbReference>
<dbReference type="InterPro" id="IPR000715">
    <property type="entry name" value="Glycosyl_transferase_4"/>
</dbReference>
<keyword evidence="7" id="KW-0132">Cell division</keyword>
<dbReference type="PROSITE" id="PS01347">
    <property type="entry name" value="MRAY_1"/>
    <property type="match status" value="1"/>
</dbReference>
<keyword evidence="4 7" id="KW-0812">Transmembrane</keyword>
<comment type="subcellular location">
    <subcellularLocation>
        <location evidence="7">Cell membrane</location>
        <topology evidence="7">Multi-pass membrane protein</topology>
    </subcellularLocation>
    <subcellularLocation>
        <location evidence="1">Membrane</location>
        <topology evidence="1">Multi-pass membrane protein</topology>
    </subcellularLocation>
</comment>
<keyword evidence="7" id="KW-0573">Peptidoglycan synthesis</keyword>
<feature type="transmembrane region" description="Helical" evidence="7">
    <location>
        <begin position="79"/>
        <end position="97"/>
    </location>
</feature>